<organism evidence="4 5">
    <name type="scientific">Metschnikowia aff. pulcherrima</name>
    <dbReference type="NCBI Taxonomy" id="2163413"/>
    <lineage>
        <taxon>Eukaryota</taxon>
        <taxon>Fungi</taxon>
        <taxon>Dikarya</taxon>
        <taxon>Ascomycota</taxon>
        <taxon>Saccharomycotina</taxon>
        <taxon>Pichiomycetes</taxon>
        <taxon>Metschnikowiaceae</taxon>
        <taxon>Metschnikowia</taxon>
    </lineage>
</organism>
<dbReference type="Pfam" id="PF01876">
    <property type="entry name" value="RNase_P_p30"/>
    <property type="match status" value="1"/>
</dbReference>
<evidence type="ECO:0000313" key="5">
    <source>
        <dbReference type="Proteomes" id="UP000292447"/>
    </source>
</evidence>
<comment type="similarity">
    <text evidence="2">Belongs to the eukaryotic/archaeal RNase P protein component 3 family.</text>
</comment>
<dbReference type="SUPFAM" id="SSF89550">
    <property type="entry name" value="PHP domain-like"/>
    <property type="match status" value="1"/>
</dbReference>
<dbReference type="STRING" id="2163413.A0A4P6XT68"/>
<dbReference type="PANTHER" id="PTHR13031:SF0">
    <property type="entry name" value="RIBONUCLEASE P PROTEIN SUBUNIT P30"/>
    <property type="match status" value="1"/>
</dbReference>
<name>A0A4P6XT68_9ASCO</name>
<proteinExistence type="inferred from homology"/>
<dbReference type="GO" id="GO:0005655">
    <property type="term" value="C:nucleolar ribonuclease P complex"/>
    <property type="evidence" value="ECO:0007669"/>
    <property type="project" value="TreeGrafter"/>
</dbReference>
<accession>A0A4P6XT68</accession>
<dbReference type="GO" id="GO:0008033">
    <property type="term" value="P:tRNA processing"/>
    <property type="evidence" value="ECO:0007669"/>
    <property type="project" value="UniProtKB-KW"/>
</dbReference>
<dbReference type="EMBL" id="CP034461">
    <property type="protein sequence ID" value="QBM90782.1"/>
    <property type="molecule type" value="Genomic_DNA"/>
</dbReference>
<evidence type="ECO:0000313" key="4">
    <source>
        <dbReference type="EMBL" id="QBM90782.1"/>
    </source>
</evidence>
<keyword evidence="3" id="KW-0819">tRNA processing</keyword>
<keyword evidence="5" id="KW-1185">Reference proteome</keyword>
<evidence type="ECO:0000256" key="3">
    <source>
        <dbReference type="ARBA" id="ARBA00022694"/>
    </source>
</evidence>
<protein>
    <submittedName>
        <fullName evidence="4">Ribonuclease P protein subunit Rpp30</fullName>
    </submittedName>
</protein>
<dbReference type="PANTHER" id="PTHR13031">
    <property type="entry name" value="RIBONUCLEASE P SUBUNIT P30"/>
    <property type="match status" value="1"/>
</dbReference>
<dbReference type="AlphaFoldDB" id="A0A4P6XT68"/>
<dbReference type="InterPro" id="IPR002738">
    <property type="entry name" value="RNase_P_p30"/>
</dbReference>
<sequence>MSLYDLNVVWPGIGYTDPSPAQLTNLHNTITMLHSFGYNYLAINFIVEEHVKIPVNAPQKLNPVPMAALRAQFLAFPKLHLFSRITLVVSDPAKAQSILKINNTGAFDIIAVQPTTEKALQLTTTNLDIDLVSLPMATRMPFFVKHKTVGLALQKGIKFEICYSGLIAGPAGYESSLALGATGHISRKNFFSNCLQLIRASRCRGLVFSSGATEPLHVRNYADILAIMGPLGLKTSNSKEGFTAHPESVLVKGRLRIKSNKQTVMIGGSLGQDTSAAALFGNENAKSELIDDYKTKIAPKRAAETEDVTPKRKKVD</sequence>
<gene>
    <name evidence="4" type="primary">MPUL0F03690</name>
    <name evidence="4" type="ORF">METSCH_F03690</name>
</gene>
<reference evidence="5" key="1">
    <citation type="submission" date="2019-03" db="EMBL/GenBank/DDBJ databases">
        <title>Snf2 controls pulcherriminic acid biosynthesis and connects pigmentation and antifungal activity of the yeast Metschnikowia pulcherrima.</title>
        <authorList>
            <person name="Gore-Lloyd D."/>
            <person name="Sumann I."/>
            <person name="Brachmann A.O."/>
            <person name="Schneeberger K."/>
            <person name="Ortiz-Merino R.A."/>
            <person name="Moreno-Beltran M."/>
            <person name="Schlaefli M."/>
            <person name="Kirner P."/>
            <person name="Santos Kron A."/>
            <person name="Wolfe K.H."/>
            <person name="Piel J."/>
            <person name="Ahrens C.H."/>
            <person name="Henk D."/>
            <person name="Freimoser F.M."/>
        </authorList>
    </citation>
    <scope>NUCLEOTIDE SEQUENCE [LARGE SCALE GENOMIC DNA]</scope>
    <source>
        <strain evidence="5">APC 1.2</strain>
    </source>
</reference>
<dbReference type="GO" id="GO:0003723">
    <property type="term" value="F:RNA binding"/>
    <property type="evidence" value="ECO:0007669"/>
    <property type="project" value="TreeGrafter"/>
</dbReference>
<dbReference type="InterPro" id="IPR016195">
    <property type="entry name" value="Pol/histidinol_Pase-like"/>
</dbReference>
<evidence type="ECO:0000256" key="2">
    <source>
        <dbReference type="ARBA" id="ARBA00007331"/>
    </source>
</evidence>
<dbReference type="Gene3D" id="3.20.20.140">
    <property type="entry name" value="Metal-dependent hydrolases"/>
    <property type="match status" value="1"/>
</dbReference>
<dbReference type="Proteomes" id="UP000292447">
    <property type="component" value="Chromosome VI"/>
</dbReference>
<comment type="subcellular location">
    <subcellularLocation>
        <location evidence="1">Nucleus</location>
    </subcellularLocation>
</comment>
<evidence type="ECO:0000256" key="1">
    <source>
        <dbReference type="ARBA" id="ARBA00004123"/>
    </source>
</evidence>